<evidence type="ECO:0000313" key="2">
    <source>
        <dbReference type="Proteomes" id="UP000198589"/>
    </source>
</evidence>
<accession>A0A1I2EKB9</accession>
<dbReference type="STRING" id="1798228.SAMN05216574_107102"/>
<name>A0A1I2EKB9_9ACTN</name>
<proteinExistence type="predicted"/>
<organism evidence="1 2">
    <name type="scientific">Blastococcus tunisiensis</name>
    <dbReference type="NCBI Taxonomy" id="1798228"/>
    <lineage>
        <taxon>Bacteria</taxon>
        <taxon>Bacillati</taxon>
        <taxon>Actinomycetota</taxon>
        <taxon>Actinomycetes</taxon>
        <taxon>Geodermatophilales</taxon>
        <taxon>Geodermatophilaceae</taxon>
        <taxon>Blastococcus</taxon>
    </lineage>
</organism>
<dbReference type="Proteomes" id="UP000198589">
    <property type="component" value="Unassembled WGS sequence"/>
</dbReference>
<dbReference type="CDD" id="cd00565">
    <property type="entry name" value="Ubl_ThiS"/>
    <property type="match status" value="1"/>
</dbReference>
<dbReference type="SUPFAM" id="SSF54285">
    <property type="entry name" value="MoaD/ThiS"/>
    <property type="match status" value="1"/>
</dbReference>
<dbReference type="InterPro" id="IPR012675">
    <property type="entry name" value="Beta-grasp_dom_sf"/>
</dbReference>
<dbReference type="InterPro" id="IPR016155">
    <property type="entry name" value="Mopterin_synth/thiamin_S_b"/>
</dbReference>
<dbReference type="PANTHER" id="PTHR34472">
    <property type="entry name" value="SULFUR CARRIER PROTEIN THIS"/>
    <property type="match status" value="1"/>
</dbReference>
<dbReference type="AlphaFoldDB" id="A0A1I2EKB9"/>
<dbReference type="Gene3D" id="3.10.20.30">
    <property type="match status" value="1"/>
</dbReference>
<dbReference type="Pfam" id="PF02597">
    <property type="entry name" value="ThiS"/>
    <property type="match status" value="1"/>
</dbReference>
<gene>
    <name evidence="1" type="ORF">SAMN05216574_107102</name>
</gene>
<sequence length="67" mass="6804">MQVTVNGAPAEVQEAATVAALLAARGGGEHRRVAVALNGEVVPRSRWETTRLAPGDSIEVLAPTAGG</sequence>
<dbReference type="InterPro" id="IPR010035">
    <property type="entry name" value="Thi_S"/>
</dbReference>
<protein>
    <submittedName>
        <fullName evidence="1">Sulfur carrier protein</fullName>
    </submittedName>
</protein>
<dbReference type="NCBIfam" id="TIGR01683">
    <property type="entry name" value="thiS"/>
    <property type="match status" value="1"/>
</dbReference>
<keyword evidence="2" id="KW-1185">Reference proteome</keyword>
<dbReference type="EMBL" id="FOND01000007">
    <property type="protein sequence ID" value="SFE93554.1"/>
    <property type="molecule type" value="Genomic_DNA"/>
</dbReference>
<dbReference type="PANTHER" id="PTHR34472:SF1">
    <property type="entry name" value="SULFUR CARRIER PROTEIN THIS"/>
    <property type="match status" value="1"/>
</dbReference>
<evidence type="ECO:0000313" key="1">
    <source>
        <dbReference type="EMBL" id="SFE93554.1"/>
    </source>
</evidence>
<dbReference type="RefSeq" id="WP_092198259.1">
    <property type="nucleotide sequence ID" value="NZ_FOND01000007.1"/>
</dbReference>
<dbReference type="OrthoDB" id="163636at2"/>
<dbReference type="InterPro" id="IPR003749">
    <property type="entry name" value="ThiS/MoaD-like"/>
</dbReference>
<reference evidence="2" key="1">
    <citation type="submission" date="2016-10" db="EMBL/GenBank/DDBJ databases">
        <authorList>
            <person name="Varghese N."/>
            <person name="Submissions S."/>
        </authorList>
    </citation>
    <scope>NUCLEOTIDE SEQUENCE [LARGE SCALE GENOMIC DNA]</scope>
    <source>
        <strain evidence="2">DSM 46838</strain>
    </source>
</reference>